<keyword evidence="2" id="KW-0238">DNA-binding</keyword>
<dbReference type="EMBL" id="AYZK01000002">
    <property type="protein sequence ID" value="KRM87540.1"/>
    <property type="molecule type" value="Genomic_DNA"/>
</dbReference>
<dbReference type="CDD" id="cd07377">
    <property type="entry name" value="WHTH_GntR"/>
    <property type="match status" value="1"/>
</dbReference>
<dbReference type="Pfam" id="PF00392">
    <property type="entry name" value="GntR"/>
    <property type="match status" value="1"/>
</dbReference>
<dbReference type="Gene3D" id="3.40.1410.10">
    <property type="entry name" value="Chorismate lyase-like"/>
    <property type="match status" value="1"/>
</dbReference>
<dbReference type="PRINTS" id="PR00035">
    <property type="entry name" value="HTHGNTR"/>
</dbReference>
<dbReference type="InterPro" id="IPR000524">
    <property type="entry name" value="Tscrpt_reg_HTH_GntR"/>
</dbReference>
<dbReference type="SUPFAM" id="SSF46785">
    <property type="entry name" value="Winged helix' DNA-binding domain"/>
    <property type="match status" value="1"/>
</dbReference>
<dbReference type="PANTHER" id="PTHR44846">
    <property type="entry name" value="MANNOSYL-D-GLYCERATE TRANSPORT/METABOLISM SYSTEM REPRESSOR MNGR-RELATED"/>
    <property type="match status" value="1"/>
</dbReference>
<name>A0A0R2CBZ1_9LACO</name>
<keyword evidence="6" id="KW-1185">Reference proteome</keyword>
<dbReference type="SUPFAM" id="SSF64288">
    <property type="entry name" value="Chorismate lyase-like"/>
    <property type="match status" value="1"/>
</dbReference>
<dbReference type="Gene3D" id="1.10.10.10">
    <property type="entry name" value="Winged helix-like DNA-binding domain superfamily/Winged helix DNA-binding domain"/>
    <property type="match status" value="1"/>
</dbReference>
<dbReference type="Pfam" id="PF07702">
    <property type="entry name" value="UTRA"/>
    <property type="match status" value="1"/>
</dbReference>
<dbReference type="InterPro" id="IPR028978">
    <property type="entry name" value="Chorismate_lyase_/UTRA_dom_sf"/>
</dbReference>
<dbReference type="SMART" id="SM00866">
    <property type="entry name" value="UTRA"/>
    <property type="match status" value="1"/>
</dbReference>
<dbReference type="GO" id="GO:0045892">
    <property type="term" value="P:negative regulation of DNA-templated transcription"/>
    <property type="evidence" value="ECO:0007669"/>
    <property type="project" value="TreeGrafter"/>
</dbReference>
<evidence type="ECO:0000313" key="6">
    <source>
        <dbReference type="Proteomes" id="UP000051789"/>
    </source>
</evidence>
<dbReference type="RefSeq" id="WP_056969239.1">
    <property type="nucleotide sequence ID" value="NZ_AYZK01000002.1"/>
</dbReference>
<dbReference type="AlphaFoldDB" id="A0A0R2CBZ1"/>
<dbReference type="STRING" id="1423810.FD19_GL001050"/>
<dbReference type="PATRIC" id="fig|1423810.4.peg.1077"/>
<feature type="domain" description="HTH gntR-type" evidence="4">
    <location>
        <begin position="13"/>
        <end position="81"/>
    </location>
</feature>
<dbReference type="GO" id="GO:0003700">
    <property type="term" value="F:DNA-binding transcription factor activity"/>
    <property type="evidence" value="ECO:0007669"/>
    <property type="project" value="InterPro"/>
</dbReference>
<dbReference type="SMART" id="SM00345">
    <property type="entry name" value="HTH_GNTR"/>
    <property type="match status" value="1"/>
</dbReference>
<dbReference type="GO" id="GO:0003677">
    <property type="term" value="F:DNA binding"/>
    <property type="evidence" value="ECO:0007669"/>
    <property type="project" value="UniProtKB-KW"/>
</dbReference>
<comment type="caution">
    <text evidence="5">The sequence shown here is derived from an EMBL/GenBank/DDBJ whole genome shotgun (WGS) entry which is preliminary data.</text>
</comment>
<protein>
    <recommendedName>
        <fullName evidence="4">HTH gntR-type domain-containing protein</fullName>
    </recommendedName>
</protein>
<dbReference type="PANTHER" id="PTHR44846:SF1">
    <property type="entry name" value="MANNOSYL-D-GLYCERATE TRANSPORT_METABOLISM SYSTEM REPRESSOR MNGR-RELATED"/>
    <property type="match status" value="1"/>
</dbReference>
<dbReference type="PROSITE" id="PS50949">
    <property type="entry name" value="HTH_GNTR"/>
    <property type="match status" value="1"/>
</dbReference>
<keyword evidence="1" id="KW-0805">Transcription regulation</keyword>
<reference evidence="5 6" key="1">
    <citation type="journal article" date="2015" name="Genome Announc.">
        <title>Expanding the biotechnology potential of lactobacilli through comparative genomics of 213 strains and associated genera.</title>
        <authorList>
            <person name="Sun Z."/>
            <person name="Harris H.M."/>
            <person name="McCann A."/>
            <person name="Guo C."/>
            <person name="Argimon S."/>
            <person name="Zhang W."/>
            <person name="Yang X."/>
            <person name="Jeffery I.B."/>
            <person name="Cooney J.C."/>
            <person name="Kagawa T.F."/>
            <person name="Liu W."/>
            <person name="Song Y."/>
            <person name="Salvetti E."/>
            <person name="Wrobel A."/>
            <person name="Rasinkangas P."/>
            <person name="Parkhill J."/>
            <person name="Rea M.C."/>
            <person name="O'Sullivan O."/>
            <person name="Ritari J."/>
            <person name="Douillard F.P."/>
            <person name="Paul Ross R."/>
            <person name="Yang R."/>
            <person name="Briner A.E."/>
            <person name="Felis G.E."/>
            <person name="de Vos W.M."/>
            <person name="Barrangou R."/>
            <person name="Klaenhammer T.R."/>
            <person name="Caufield P.W."/>
            <person name="Cui Y."/>
            <person name="Zhang H."/>
            <person name="O'Toole P.W."/>
        </authorList>
    </citation>
    <scope>NUCLEOTIDE SEQUENCE [LARGE SCALE GENOMIC DNA]</scope>
    <source>
        <strain evidence="5 6">DSM 22698</strain>
    </source>
</reference>
<evidence type="ECO:0000256" key="1">
    <source>
        <dbReference type="ARBA" id="ARBA00023015"/>
    </source>
</evidence>
<accession>A0A0R2CBZ1</accession>
<keyword evidence="3" id="KW-0804">Transcription</keyword>
<gene>
    <name evidence="5" type="ORF">FD19_GL001050</name>
</gene>
<dbReference type="InterPro" id="IPR011663">
    <property type="entry name" value="UTRA"/>
</dbReference>
<evidence type="ECO:0000256" key="2">
    <source>
        <dbReference type="ARBA" id="ARBA00023125"/>
    </source>
</evidence>
<sequence length="243" mass="27470">MGEANVINSSSSLTLYEQLANQILDSINHEQYLPGDQLPTEMELQQSTGYSRSTVRHALRLLVNKGILVKIHGKGTFVQTGMGSEARRSQFFSLTNNVKSMGDKLTTKLVDIQQLEATPEQADFFNLTHASQLINVTRLRYVNGDPFCVEYIYFTPEFASIANQNLNGSLYQVLHDKFGKTPAGGQKKFDIKKADTKEAFLLEVDRGTALMQISDFVYDQNDHPLHISRQVIRSDKYKYVLIQ</sequence>
<dbReference type="Proteomes" id="UP000051789">
    <property type="component" value="Unassembled WGS sequence"/>
</dbReference>
<dbReference type="InterPro" id="IPR050679">
    <property type="entry name" value="Bact_HTH_transcr_reg"/>
</dbReference>
<evidence type="ECO:0000259" key="4">
    <source>
        <dbReference type="PROSITE" id="PS50949"/>
    </source>
</evidence>
<proteinExistence type="predicted"/>
<evidence type="ECO:0000313" key="5">
    <source>
        <dbReference type="EMBL" id="KRM87540.1"/>
    </source>
</evidence>
<organism evidence="5 6">
    <name type="scientific">Lacticaseibacillus thailandensis DSM 22698 = JCM 13996</name>
    <dbReference type="NCBI Taxonomy" id="1423810"/>
    <lineage>
        <taxon>Bacteria</taxon>
        <taxon>Bacillati</taxon>
        <taxon>Bacillota</taxon>
        <taxon>Bacilli</taxon>
        <taxon>Lactobacillales</taxon>
        <taxon>Lactobacillaceae</taxon>
        <taxon>Lacticaseibacillus</taxon>
    </lineage>
</organism>
<dbReference type="InterPro" id="IPR036390">
    <property type="entry name" value="WH_DNA-bd_sf"/>
</dbReference>
<dbReference type="InterPro" id="IPR036388">
    <property type="entry name" value="WH-like_DNA-bd_sf"/>
</dbReference>
<evidence type="ECO:0000256" key="3">
    <source>
        <dbReference type="ARBA" id="ARBA00023163"/>
    </source>
</evidence>